<evidence type="ECO:0000256" key="3">
    <source>
        <dbReference type="ARBA" id="ARBA00023212"/>
    </source>
</evidence>
<dbReference type="GO" id="GO:1990498">
    <property type="term" value="C:mitotic spindle microtubule"/>
    <property type="evidence" value="ECO:0007669"/>
    <property type="project" value="UniProtKB-ARBA"/>
</dbReference>
<dbReference type="GO" id="GO:0051010">
    <property type="term" value="F:microtubule plus-end binding"/>
    <property type="evidence" value="ECO:0007669"/>
    <property type="project" value="InterPro"/>
</dbReference>
<evidence type="ECO:0000256" key="4">
    <source>
        <dbReference type="SAM" id="MobiDB-lite"/>
    </source>
</evidence>
<reference evidence="6 7" key="1">
    <citation type="journal article" date="2018" name="Nat. Ecol. Evol.">
        <title>Pezizomycetes genomes reveal the molecular basis of ectomycorrhizal truffle lifestyle.</title>
        <authorList>
            <person name="Murat C."/>
            <person name="Payen T."/>
            <person name="Noel B."/>
            <person name="Kuo A."/>
            <person name="Morin E."/>
            <person name="Chen J."/>
            <person name="Kohler A."/>
            <person name="Krizsan K."/>
            <person name="Balestrini R."/>
            <person name="Da Silva C."/>
            <person name="Montanini B."/>
            <person name="Hainaut M."/>
            <person name="Levati E."/>
            <person name="Barry K.W."/>
            <person name="Belfiori B."/>
            <person name="Cichocki N."/>
            <person name="Clum A."/>
            <person name="Dockter R.B."/>
            <person name="Fauchery L."/>
            <person name="Guy J."/>
            <person name="Iotti M."/>
            <person name="Le Tacon F."/>
            <person name="Lindquist E.A."/>
            <person name="Lipzen A."/>
            <person name="Malagnac F."/>
            <person name="Mello A."/>
            <person name="Molinier V."/>
            <person name="Miyauchi S."/>
            <person name="Poulain J."/>
            <person name="Riccioni C."/>
            <person name="Rubini A."/>
            <person name="Sitrit Y."/>
            <person name="Splivallo R."/>
            <person name="Traeger S."/>
            <person name="Wang M."/>
            <person name="Zifcakova L."/>
            <person name="Wipf D."/>
            <person name="Zambonelli A."/>
            <person name="Paolocci F."/>
            <person name="Nowrousian M."/>
            <person name="Ottonello S."/>
            <person name="Baldrian P."/>
            <person name="Spatafora J.W."/>
            <person name="Henrissat B."/>
            <person name="Nagy L.G."/>
            <person name="Aury J.M."/>
            <person name="Wincker P."/>
            <person name="Grigoriev I.V."/>
            <person name="Bonfante P."/>
            <person name="Martin F.M."/>
        </authorList>
    </citation>
    <scope>NUCLEOTIDE SEQUENCE [LARGE SCALE GENOMIC DNA]</scope>
    <source>
        <strain evidence="6 7">120613-1</strain>
    </source>
</reference>
<gene>
    <name evidence="6" type="ORF">L873DRAFT_1668414</name>
</gene>
<evidence type="ECO:0000259" key="5">
    <source>
        <dbReference type="SMART" id="SM01349"/>
    </source>
</evidence>
<dbReference type="OrthoDB" id="205662at2759"/>
<feature type="region of interest" description="Disordered" evidence="4">
    <location>
        <begin position="232"/>
        <end position="255"/>
    </location>
</feature>
<organism evidence="6 7">
    <name type="scientific">Choiromyces venosus 120613-1</name>
    <dbReference type="NCBI Taxonomy" id="1336337"/>
    <lineage>
        <taxon>Eukaryota</taxon>
        <taxon>Fungi</taxon>
        <taxon>Dikarya</taxon>
        <taxon>Ascomycota</taxon>
        <taxon>Pezizomycotina</taxon>
        <taxon>Pezizomycetes</taxon>
        <taxon>Pezizales</taxon>
        <taxon>Tuberaceae</taxon>
        <taxon>Choiromyces</taxon>
    </lineage>
</organism>
<dbReference type="GO" id="GO:0000776">
    <property type="term" value="C:kinetochore"/>
    <property type="evidence" value="ECO:0007669"/>
    <property type="project" value="UniProtKB-ARBA"/>
</dbReference>
<dbReference type="EMBL" id="ML120360">
    <property type="protein sequence ID" value="RPB03938.1"/>
    <property type="molecule type" value="Genomic_DNA"/>
</dbReference>
<dbReference type="AlphaFoldDB" id="A0A3N4K340"/>
<dbReference type="InterPro" id="IPR016024">
    <property type="entry name" value="ARM-type_fold"/>
</dbReference>
<dbReference type="InterPro" id="IPR034085">
    <property type="entry name" value="TOG"/>
</dbReference>
<dbReference type="Pfam" id="PF21042">
    <property type="entry name" value="Stu2_CTS"/>
    <property type="match status" value="1"/>
</dbReference>
<feature type="region of interest" description="Disordered" evidence="4">
    <location>
        <begin position="721"/>
        <end position="812"/>
    </location>
</feature>
<dbReference type="GO" id="GO:0051315">
    <property type="term" value="P:attachment of mitotic spindle microtubules to kinetochore"/>
    <property type="evidence" value="ECO:0007669"/>
    <property type="project" value="UniProtKB-ARBA"/>
</dbReference>
<dbReference type="PANTHER" id="PTHR12609">
    <property type="entry name" value="MICROTUBULE ASSOCIATED PROTEIN XMAP215"/>
    <property type="match status" value="1"/>
</dbReference>
<dbReference type="SMART" id="SM01349">
    <property type="entry name" value="TOG"/>
    <property type="match status" value="2"/>
</dbReference>
<dbReference type="SUPFAM" id="SSF48371">
    <property type="entry name" value="ARM repeat"/>
    <property type="match status" value="1"/>
</dbReference>
<dbReference type="GO" id="GO:1990571">
    <property type="term" value="P:meiotic centromere clustering"/>
    <property type="evidence" value="ECO:0007669"/>
    <property type="project" value="UniProtKB-ARBA"/>
</dbReference>
<feature type="compositionally biased region" description="Pro residues" evidence="4">
    <location>
        <begin position="531"/>
        <end position="550"/>
    </location>
</feature>
<dbReference type="Gene3D" id="1.25.10.10">
    <property type="entry name" value="Leucine-rich Repeat Variant"/>
    <property type="match status" value="2"/>
</dbReference>
<dbReference type="FunFam" id="1.25.10.10:FF:000282">
    <property type="entry name" value="Spindle pole body component"/>
    <property type="match status" value="1"/>
</dbReference>
<keyword evidence="2" id="KW-0963">Cytoplasm</keyword>
<evidence type="ECO:0000256" key="1">
    <source>
        <dbReference type="ARBA" id="ARBA00004317"/>
    </source>
</evidence>
<dbReference type="GO" id="GO:0000022">
    <property type="term" value="P:mitotic spindle elongation"/>
    <property type="evidence" value="ECO:0007669"/>
    <property type="project" value="UniProtKB-ARBA"/>
</dbReference>
<comment type="subcellular location">
    <subcellularLocation>
        <location evidence="1">Cytoplasm</location>
        <location evidence="1">Cytoskeleton</location>
        <location evidence="1">Microtubule organizing center</location>
        <location evidence="1">Spindle pole body</location>
    </subcellularLocation>
</comment>
<dbReference type="Proteomes" id="UP000276215">
    <property type="component" value="Unassembled WGS sequence"/>
</dbReference>
<accession>A0A3N4K340</accession>
<name>A0A3N4K340_9PEZI</name>
<feature type="compositionally biased region" description="Low complexity" evidence="4">
    <location>
        <begin position="796"/>
        <end position="810"/>
    </location>
</feature>
<keyword evidence="7" id="KW-1185">Reference proteome</keyword>
<proteinExistence type="predicted"/>
<evidence type="ECO:0000256" key="2">
    <source>
        <dbReference type="ARBA" id="ARBA00022490"/>
    </source>
</evidence>
<dbReference type="InterPro" id="IPR048492">
    <property type="entry name" value="Stu2_CTS"/>
</dbReference>
<dbReference type="InterPro" id="IPR011989">
    <property type="entry name" value="ARM-like"/>
</dbReference>
<dbReference type="GO" id="GO:0044732">
    <property type="term" value="C:mitotic spindle pole body"/>
    <property type="evidence" value="ECO:0007669"/>
    <property type="project" value="UniProtKB-ARBA"/>
</dbReference>
<dbReference type="InterPro" id="IPR048491">
    <property type="entry name" value="XMAP215_CLASP_TOG"/>
</dbReference>
<evidence type="ECO:0000313" key="7">
    <source>
        <dbReference type="Proteomes" id="UP000276215"/>
    </source>
</evidence>
<feature type="compositionally biased region" description="Basic and acidic residues" evidence="4">
    <location>
        <begin position="773"/>
        <end position="784"/>
    </location>
</feature>
<keyword evidence="3" id="KW-0206">Cytoskeleton</keyword>
<feature type="domain" description="TOG" evidence="5">
    <location>
        <begin position="265"/>
        <end position="497"/>
    </location>
</feature>
<sequence>MAEEEPDYSNLPLTDRAVHKVWKVRKAAYEEAAAEFAKSPDEGAPCFRDWLMDSGLWKKIVLDSNVAAQQEGITALCAFLQYGGVNACLRSRSHTISPLVEKGLSSTRAGTKQKSLEAVLLYIELDTPTPVLEELAPYLSHKMPKIIAATITTFTSIYAAFGARTVDPKPVLKVLPALFGHADKNVRAEATKLAIELYKWLKDAMKPMFFNDLKPVQQKELEEAFEKVKDESPKQERLLRSQQATAGGEEEQGEEEVEAEVDAFDLAEPVDVLSKLPNEFHEMIASTKWKDRKDALESLFALLNVPRIKDGDFNEIIRALAKSMKDANVVVVTVAANCIELLANGLRKGFGKHRSLIMTPILERLKEKKQTVVEALTKALDAIFGATSLTDCLEDILEYMKHKNPNVKLETLRFLIRCLRNTRDFPSKAESKSIAEASGKLLSDTTAPARDGAAEAMGTLMKILGERQMNPFLDGLDEIRKVKIKEFFDTAEVKAKEKPKPVAPPPATKAHPMKKTLGGKPGLKKKAPPAATAPPLPAEEPQRPMNPPRAIPSKLSAPKAGPGGLKLKKPLGAAGSGTLASPKRVAAPRAPSPEEEPPAPKVAFGGRGLASRPLAKEVAPPARIVDSGLSALEKAELEELRAEKDRWAKQIQEEKAEKAKLLQEINDLQLQNAQLIEEHTRDNLSIRAKEAQLVRARSDAETAEATVHKQQREMDRLKRELARAVRPTSPAPTDISEHMYRDSSLNGSYNGGRNDSIGRSAGNRLSFASTFSGEDKENGYDRGSRMSPTLREGTESGRASAAGSRGGADSIESWKRAAEVTSQLKLRIEVFEHPHVQPLYVFTNKRHSK</sequence>
<dbReference type="GO" id="GO:0005881">
    <property type="term" value="C:cytoplasmic microtubule"/>
    <property type="evidence" value="ECO:0007669"/>
    <property type="project" value="UniProtKB-ARBA"/>
</dbReference>
<feature type="region of interest" description="Disordered" evidence="4">
    <location>
        <begin position="697"/>
        <end position="716"/>
    </location>
</feature>
<dbReference type="GO" id="GO:0046785">
    <property type="term" value="P:microtubule polymerization"/>
    <property type="evidence" value="ECO:0007669"/>
    <property type="project" value="InterPro"/>
</dbReference>
<feature type="domain" description="TOG" evidence="5">
    <location>
        <begin position="1"/>
        <end position="234"/>
    </location>
</feature>
<dbReference type="GO" id="GO:0030951">
    <property type="term" value="P:establishment or maintenance of microtubule cytoskeleton polarity"/>
    <property type="evidence" value="ECO:0007669"/>
    <property type="project" value="InterPro"/>
</dbReference>
<protein>
    <submittedName>
        <fullName evidence="6">ARM repeat-containing protein</fullName>
    </submittedName>
</protein>
<feature type="region of interest" description="Disordered" evidence="4">
    <location>
        <begin position="494"/>
        <end position="620"/>
    </location>
</feature>
<dbReference type="InterPro" id="IPR045110">
    <property type="entry name" value="XMAP215"/>
</dbReference>
<dbReference type="GO" id="GO:0099070">
    <property type="term" value="C:static microtubule bundle"/>
    <property type="evidence" value="ECO:0007669"/>
    <property type="project" value="UniProtKB-ARBA"/>
</dbReference>
<dbReference type="STRING" id="1336337.A0A3N4K340"/>
<feature type="compositionally biased region" description="Polar residues" evidence="4">
    <location>
        <begin position="743"/>
        <end position="753"/>
    </location>
</feature>
<dbReference type="FunFam" id="1.25.10.10:FF:000019">
    <property type="entry name" value="Cytoskeleton-associated protein 5"/>
    <property type="match status" value="1"/>
</dbReference>
<dbReference type="Pfam" id="PF21041">
    <property type="entry name" value="XMAP215_CLASP_TOG"/>
    <property type="match status" value="2"/>
</dbReference>
<dbReference type="GO" id="GO:0061863">
    <property type="term" value="F:microtubule plus end polymerase"/>
    <property type="evidence" value="ECO:0007669"/>
    <property type="project" value="InterPro"/>
</dbReference>
<evidence type="ECO:0000313" key="6">
    <source>
        <dbReference type="EMBL" id="RPB03938.1"/>
    </source>
</evidence>